<evidence type="ECO:0000313" key="2">
    <source>
        <dbReference type="EMBL" id="EFH67081.1"/>
    </source>
</evidence>
<feature type="region of interest" description="Disordered" evidence="1">
    <location>
        <begin position="1"/>
        <end position="33"/>
    </location>
</feature>
<gene>
    <name evidence="2" type="ORF">ARALYDRAFT_680697</name>
</gene>
<name>D7KDV7_ARALL</name>
<sequence length="121" mass="14323">MVGSSETETKEHGEAEERSSRESATTVVSGKETEPRPTYVYLLMMPENHNVDVQQNLQEQRKRNIEKARIEARLKLDQMRRTVVFDEYDRASKMMRELGFTYLTGSFLGRQEMEKWIFRSR</sequence>
<dbReference type="STRING" id="81972.D7KDV7"/>
<evidence type="ECO:0000256" key="1">
    <source>
        <dbReference type="SAM" id="MobiDB-lite"/>
    </source>
</evidence>
<evidence type="ECO:0000313" key="3">
    <source>
        <dbReference type="Proteomes" id="UP000008694"/>
    </source>
</evidence>
<keyword evidence="3" id="KW-1185">Reference proteome</keyword>
<protein>
    <submittedName>
        <fullName evidence="2">Predicted protein</fullName>
    </submittedName>
</protein>
<dbReference type="HOGENOM" id="CLU_2041222_0_0_1"/>
<reference evidence="3" key="1">
    <citation type="journal article" date="2011" name="Nat. Genet.">
        <title>The Arabidopsis lyrata genome sequence and the basis of rapid genome size change.</title>
        <authorList>
            <person name="Hu T.T."/>
            <person name="Pattyn P."/>
            <person name="Bakker E.G."/>
            <person name="Cao J."/>
            <person name="Cheng J.-F."/>
            <person name="Clark R.M."/>
            <person name="Fahlgren N."/>
            <person name="Fawcett J.A."/>
            <person name="Grimwood J."/>
            <person name="Gundlach H."/>
            <person name="Haberer G."/>
            <person name="Hollister J.D."/>
            <person name="Ossowski S."/>
            <person name="Ottilar R.P."/>
            <person name="Salamov A.A."/>
            <person name="Schneeberger K."/>
            <person name="Spannagl M."/>
            <person name="Wang X."/>
            <person name="Yang L."/>
            <person name="Nasrallah M.E."/>
            <person name="Bergelson J."/>
            <person name="Carrington J.C."/>
            <person name="Gaut B.S."/>
            <person name="Schmutz J."/>
            <person name="Mayer K.F.X."/>
            <person name="Van de Peer Y."/>
            <person name="Grigoriev I.V."/>
            <person name="Nordborg M."/>
            <person name="Weigel D."/>
            <person name="Guo Y.-L."/>
        </authorList>
    </citation>
    <scope>NUCLEOTIDE SEQUENCE [LARGE SCALE GENOMIC DNA]</scope>
    <source>
        <strain evidence="3">cv. MN47</strain>
    </source>
</reference>
<feature type="compositionally biased region" description="Basic and acidic residues" evidence="1">
    <location>
        <begin position="7"/>
        <end position="21"/>
    </location>
</feature>
<accession>D7KDV7</accession>
<dbReference type="Gramene" id="Al_scaffold_0001_3020">
    <property type="protein sequence ID" value="Al_scaffold_0001_3020"/>
    <property type="gene ID" value="Al_scaffold_0001_3020"/>
</dbReference>
<proteinExistence type="predicted"/>
<dbReference type="EMBL" id="GL348713">
    <property type="protein sequence ID" value="EFH67081.1"/>
    <property type="molecule type" value="Genomic_DNA"/>
</dbReference>
<dbReference type="AlphaFoldDB" id="D7KDV7"/>
<dbReference type="Proteomes" id="UP000008694">
    <property type="component" value="Unassembled WGS sequence"/>
</dbReference>
<organism evidence="3">
    <name type="scientific">Arabidopsis lyrata subsp. lyrata</name>
    <name type="common">Lyre-leaved rock-cress</name>
    <dbReference type="NCBI Taxonomy" id="81972"/>
    <lineage>
        <taxon>Eukaryota</taxon>
        <taxon>Viridiplantae</taxon>
        <taxon>Streptophyta</taxon>
        <taxon>Embryophyta</taxon>
        <taxon>Tracheophyta</taxon>
        <taxon>Spermatophyta</taxon>
        <taxon>Magnoliopsida</taxon>
        <taxon>eudicotyledons</taxon>
        <taxon>Gunneridae</taxon>
        <taxon>Pentapetalae</taxon>
        <taxon>rosids</taxon>
        <taxon>malvids</taxon>
        <taxon>Brassicales</taxon>
        <taxon>Brassicaceae</taxon>
        <taxon>Camelineae</taxon>
        <taxon>Arabidopsis</taxon>
    </lineage>
</organism>
<dbReference type="eggNOG" id="KOG1677">
    <property type="taxonomic scope" value="Eukaryota"/>
</dbReference>